<evidence type="ECO:0000256" key="2">
    <source>
        <dbReference type="RuleBase" id="RU000682"/>
    </source>
</evidence>
<comment type="caution">
    <text evidence="5">The sequence shown here is derived from an EMBL/GenBank/DDBJ whole genome shotgun (WGS) entry which is preliminary data.</text>
</comment>
<evidence type="ECO:0000313" key="5">
    <source>
        <dbReference type="EMBL" id="KAF0030924.1"/>
    </source>
</evidence>
<keyword evidence="1 2" id="KW-0238">DNA-binding</keyword>
<feature type="DNA-binding region" description="Homeobox" evidence="1">
    <location>
        <begin position="135"/>
        <end position="181"/>
    </location>
</feature>
<dbReference type="Pfam" id="PF00046">
    <property type="entry name" value="Homeodomain"/>
    <property type="match status" value="1"/>
</dbReference>
<comment type="subcellular location">
    <subcellularLocation>
        <location evidence="1 2">Nucleus</location>
    </subcellularLocation>
</comment>
<gene>
    <name evidence="5" type="ORF">F2P81_017655</name>
</gene>
<dbReference type="InterPro" id="IPR009057">
    <property type="entry name" value="Homeodomain-like_sf"/>
</dbReference>
<dbReference type="Gene3D" id="1.10.10.60">
    <property type="entry name" value="Homeodomain-like"/>
    <property type="match status" value="1"/>
</dbReference>
<reference evidence="5 6" key="1">
    <citation type="submission" date="2019-06" db="EMBL/GenBank/DDBJ databases">
        <title>Draft genomes of female and male turbot (Scophthalmus maximus).</title>
        <authorList>
            <person name="Xu H."/>
            <person name="Xu X.-W."/>
            <person name="Shao C."/>
            <person name="Chen S."/>
        </authorList>
    </citation>
    <scope>NUCLEOTIDE SEQUENCE [LARGE SCALE GENOMIC DNA]</scope>
    <source>
        <strain evidence="5">Ysfricsl-2016a</strain>
        <tissue evidence="5">Blood</tissue>
    </source>
</reference>
<dbReference type="PROSITE" id="PS50071">
    <property type="entry name" value="HOMEOBOX_2"/>
    <property type="match status" value="1"/>
</dbReference>
<dbReference type="Proteomes" id="UP000438429">
    <property type="component" value="Unassembled WGS sequence"/>
</dbReference>
<dbReference type="CDD" id="cd00086">
    <property type="entry name" value="homeodomain"/>
    <property type="match status" value="1"/>
</dbReference>
<dbReference type="EMBL" id="VEVO01000015">
    <property type="protein sequence ID" value="KAF0030924.1"/>
    <property type="molecule type" value="Genomic_DNA"/>
</dbReference>
<evidence type="ECO:0000256" key="1">
    <source>
        <dbReference type="PROSITE-ProRule" id="PRU00108"/>
    </source>
</evidence>
<dbReference type="GO" id="GO:0003677">
    <property type="term" value="F:DNA binding"/>
    <property type="evidence" value="ECO:0007669"/>
    <property type="project" value="UniProtKB-UniRule"/>
</dbReference>
<protein>
    <recommendedName>
        <fullName evidence="4">Homeobox domain-containing protein</fullName>
    </recommendedName>
</protein>
<evidence type="ECO:0000313" key="6">
    <source>
        <dbReference type="Proteomes" id="UP000438429"/>
    </source>
</evidence>
<keyword evidence="1 2" id="KW-0371">Homeobox</keyword>
<accession>A0A6A4SIX7</accession>
<dbReference type="SUPFAM" id="SSF46689">
    <property type="entry name" value="Homeodomain-like"/>
    <property type="match status" value="1"/>
</dbReference>
<organism evidence="5 6">
    <name type="scientific">Scophthalmus maximus</name>
    <name type="common">Turbot</name>
    <name type="synonym">Psetta maxima</name>
    <dbReference type="NCBI Taxonomy" id="52904"/>
    <lineage>
        <taxon>Eukaryota</taxon>
        <taxon>Metazoa</taxon>
        <taxon>Chordata</taxon>
        <taxon>Craniata</taxon>
        <taxon>Vertebrata</taxon>
        <taxon>Euteleostomi</taxon>
        <taxon>Actinopterygii</taxon>
        <taxon>Neopterygii</taxon>
        <taxon>Teleostei</taxon>
        <taxon>Neoteleostei</taxon>
        <taxon>Acanthomorphata</taxon>
        <taxon>Carangaria</taxon>
        <taxon>Pleuronectiformes</taxon>
        <taxon>Pleuronectoidei</taxon>
        <taxon>Scophthalmidae</taxon>
        <taxon>Scophthalmus</taxon>
    </lineage>
</organism>
<evidence type="ECO:0000256" key="3">
    <source>
        <dbReference type="SAM" id="MobiDB-lite"/>
    </source>
</evidence>
<dbReference type="AlphaFoldDB" id="A0A6A4SIX7"/>
<keyword evidence="1 2" id="KW-0539">Nucleus</keyword>
<dbReference type="GO" id="GO:0005634">
    <property type="term" value="C:nucleus"/>
    <property type="evidence" value="ECO:0007669"/>
    <property type="project" value="UniProtKB-SubCell"/>
</dbReference>
<feature type="compositionally biased region" description="Basic residues" evidence="3">
    <location>
        <begin position="114"/>
        <end position="123"/>
    </location>
</feature>
<feature type="region of interest" description="Disordered" evidence="3">
    <location>
        <begin position="108"/>
        <end position="134"/>
    </location>
</feature>
<feature type="region of interest" description="Disordered" evidence="3">
    <location>
        <begin position="167"/>
        <end position="189"/>
    </location>
</feature>
<feature type="domain" description="Homeobox" evidence="4">
    <location>
        <begin position="133"/>
        <end position="180"/>
    </location>
</feature>
<dbReference type="InterPro" id="IPR001356">
    <property type="entry name" value="HD"/>
</dbReference>
<dbReference type="SMART" id="SM00389">
    <property type="entry name" value="HOX"/>
    <property type="match status" value="1"/>
</dbReference>
<sequence length="273" mass="29785">MDGSSVSDFSIERILSPQLGHKPPRDFSPDRYRLQGFRLDSGNLRPPAPVPVPVPAPGFLPYGAMSFGEAAFCPYGAGFHRGADFTGLYPNSGVFVHFSSREAADAPPLPGYHGYHHHHHHHVSNAAAQPQPRQKARMRTVFTDGQTKQLEALFALTDYPAAEARADVSRSSGLSEETVRGQEEATGQRVEGQIPGEDALHLLPLNSVRPPTELLRYRPRGGTVNETTGPFFIVMMHSDTYIEYRGRLQGPRPPVLDVLAPSAAQVSAALRSC</sequence>
<name>A0A6A4SIX7_SCOMX</name>
<proteinExistence type="predicted"/>
<evidence type="ECO:0000259" key="4">
    <source>
        <dbReference type="PROSITE" id="PS50071"/>
    </source>
</evidence>